<feature type="compositionally biased region" description="Polar residues" evidence="1">
    <location>
        <begin position="288"/>
        <end position="307"/>
    </location>
</feature>
<evidence type="ECO:0000313" key="3">
    <source>
        <dbReference type="Proteomes" id="UP001221757"/>
    </source>
</evidence>
<dbReference type="EMBL" id="JARKIE010000001">
    <property type="protein sequence ID" value="KAJ7710406.1"/>
    <property type="molecule type" value="Genomic_DNA"/>
</dbReference>
<feature type="compositionally biased region" description="Pro residues" evidence="1">
    <location>
        <begin position="241"/>
        <end position="255"/>
    </location>
</feature>
<reference evidence="2" key="1">
    <citation type="submission" date="2023-03" db="EMBL/GenBank/DDBJ databases">
        <title>Massive genome expansion in bonnet fungi (Mycena s.s.) driven by repeated elements and novel gene families across ecological guilds.</title>
        <authorList>
            <consortium name="Lawrence Berkeley National Laboratory"/>
            <person name="Harder C.B."/>
            <person name="Miyauchi S."/>
            <person name="Viragh M."/>
            <person name="Kuo A."/>
            <person name="Thoen E."/>
            <person name="Andreopoulos B."/>
            <person name="Lu D."/>
            <person name="Skrede I."/>
            <person name="Drula E."/>
            <person name="Henrissat B."/>
            <person name="Morin E."/>
            <person name="Kohler A."/>
            <person name="Barry K."/>
            <person name="LaButti K."/>
            <person name="Morin E."/>
            <person name="Salamov A."/>
            <person name="Lipzen A."/>
            <person name="Mereny Z."/>
            <person name="Hegedus B."/>
            <person name="Baldrian P."/>
            <person name="Stursova M."/>
            <person name="Weitz H."/>
            <person name="Taylor A."/>
            <person name="Grigoriev I.V."/>
            <person name="Nagy L.G."/>
            <person name="Martin F."/>
            <person name="Kauserud H."/>
        </authorList>
    </citation>
    <scope>NUCLEOTIDE SEQUENCE</scope>
    <source>
        <strain evidence="2">CBHHK067</strain>
    </source>
</reference>
<evidence type="ECO:0000313" key="2">
    <source>
        <dbReference type="EMBL" id="KAJ7710406.1"/>
    </source>
</evidence>
<sequence>MPWAKRADGTWGNIVVEAPVILPASDSEEEEDTQYIKSTGPQSNLVAARAVRFHAAQIQIQKASPVRATLLPSISKNKPPPPPAERTTPAPPPYAPAFPPRRTTATLSHDNDDAEPATELQARVISDSTSLPALRRRPPAAPVALSTEEHLEEDTVDVELTGIGRPPPPIPRITSRPSLVPSQTLPVDSRPPLPSRQPSQSTPPLPSRQPQAAPPLPSRQSSQSTSASAPPLPSRQSQSTPPLPPRSAPSAPPLPSRSTSSLVDEEPISRTPSSSTRNPNLRPPPTRIKSSSSSDRATITPSWSSDKTGFAKGKAVELARNRRDCLNPPPSCFSRAPPAPTGEGAKGIQITYAPLPAPIILRSPNSNDLAKAITTGRAFPSKPPPLLSHDVQREDWNNLWDDIDETARIEMRASAGLSVATLPLMPIFGAGFVVSTVAERKLRAGRVGPTCKLVEAWNVNFFRPRHLDVYIAQNSSRISGPTPTQASRKVRTVYSSTSAHSRSPVSPVSRKALPLINTPSGHRSRFLKMAAGHQRRGEAARDEGVREV</sequence>
<proteinExistence type="predicted"/>
<feature type="compositionally biased region" description="Low complexity" evidence="1">
    <location>
        <begin position="218"/>
        <end position="229"/>
    </location>
</feature>
<dbReference type="Proteomes" id="UP001221757">
    <property type="component" value="Unassembled WGS sequence"/>
</dbReference>
<protein>
    <submittedName>
        <fullName evidence="2">Uncharacterized protein</fullName>
    </submittedName>
</protein>
<name>A0AAD7MCD2_MYCRO</name>
<gene>
    <name evidence="2" type="ORF">B0H17DRAFT_1026942</name>
</gene>
<feature type="region of interest" description="Disordered" evidence="1">
    <location>
        <begin position="69"/>
        <end position="315"/>
    </location>
</feature>
<organism evidence="2 3">
    <name type="scientific">Mycena rosella</name>
    <name type="common">Pink bonnet</name>
    <name type="synonym">Agaricus rosellus</name>
    <dbReference type="NCBI Taxonomy" id="1033263"/>
    <lineage>
        <taxon>Eukaryota</taxon>
        <taxon>Fungi</taxon>
        <taxon>Dikarya</taxon>
        <taxon>Basidiomycota</taxon>
        <taxon>Agaricomycotina</taxon>
        <taxon>Agaricomycetes</taxon>
        <taxon>Agaricomycetidae</taxon>
        <taxon>Agaricales</taxon>
        <taxon>Marasmiineae</taxon>
        <taxon>Mycenaceae</taxon>
        <taxon>Mycena</taxon>
    </lineage>
</organism>
<feature type="compositionally biased region" description="Pro residues" evidence="1">
    <location>
        <begin position="78"/>
        <end position="99"/>
    </location>
</feature>
<keyword evidence="3" id="KW-1185">Reference proteome</keyword>
<comment type="caution">
    <text evidence="2">The sequence shown here is derived from an EMBL/GenBank/DDBJ whole genome shotgun (WGS) entry which is preliminary data.</text>
</comment>
<accession>A0AAD7MCD2</accession>
<dbReference type="InterPro" id="IPR028018">
    <property type="entry name" value="DUF4646"/>
</dbReference>
<feature type="region of interest" description="Disordered" evidence="1">
    <location>
        <begin position="493"/>
        <end position="520"/>
    </location>
</feature>
<feature type="compositionally biased region" description="Pro residues" evidence="1">
    <location>
        <begin position="189"/>
        <end position="217"/>
    </location>
</feature>
<dbReference type="Pfam" id="PF15496">
    <property type="entry name" value="DUF4646"/>
    <property type="match status" value="1"/>
</dbReference>
<dbReference type="AlphaFoldDB" id="A0AAD7MCD2"/>
<evidence type="ECO:0000256" key="1">
    <source>
        <dbReference type="SAM" id="MobiDB-lite"/>
    </source>
</evidence>
<feature type="compositionally biased region" description="Polar residues" evidence="1">
    <location>
        <begin position="493"/>
        <end position="506"/>
    </location>
</feature>